<dbReference type="HOGENOM" id="CLU_555060_0_0_2"/>
<dbReference type="STRING" id="419665.Maeo_0512"/>
<dbReference type="SFLD" id="SFLDS00029">
    <property type="entry name" value="Radical_SAM"/>
    <property type="match status" value="1"/>
</dbReference>
<evidence type="ECO:0000256" key="3">
    <source>
        <dbReference type="ARBA" id="ARBA00022691"/>
    </source>
</evidence>
<dbReference type="RefSeq" id="WP_011973230.1">
    <property type="nucleotide sequence ID" value="NC_009635.1"/>
</dbReference>
<dbReference type="Proteomes" id="UP000001106">
    <property type="component" value="Chromosome"/>
</dbReference>
<evidence type="ECO:0000256" key="1">
    <source>
        <dbReference type="ARBA" id="ARBA00001966"/>
    </source>
</evidence>
<dbReference type="Pfam" id="PF00496">
    <property type="entry name" value="SBP_bac_5"/>
    <property type="match status" value="1"/>
</dbReference>
<dbReference type="InterPro" id="IPR013785">
    <property type="entry name" value="Aldolase_TIM"/>
</dbReference>
<dbReference type="InterPro" id="IPR058240">
    <property type="entry name" value="rSAM_sf"/>
</dbReference>
<reference evidence="8" key="1">
    <citation type="submission" date="2007-06" db="EMBL/GenBank/DDBJ databases">
        <title>Complete sequence of Methanococcus aeolicus Nankai-3.</title>
        <authorList>
            <consortium name="US DOE Joint Genome Institute"/>
            <person name="Copeland A."/>
            <person name="Lucas S."/>
            <person name="Lapidus A."/>
            <person name="Barry K."/>
            <person name="Glavina del Rio T."/>
            <person name="Dalin E."/>
            <person name="Tice H."/>
            <person name="Pitluck S."/>
            <person name="Chain P."/>
            <person name="Malfatti S."/>
            <person name="Shin M."/>
            <person name="Vergez L."/>
            <person name="Schmutz J."/>
            <person name="Larimer F."/>
            <person name="Land M."/>
            <person name="Hauser L."/>
            <person name="Kyrpides N."/>
            <person name="Lykidis A."/>
            <person name="Sieprawska-Lupa M."/>
            <person name="Whitman W.B."/>
            <person name="Richardson P."/>
        </authorList>
    </citation>
    <scope>NUCLEOTIDE SEQUENCE [LARGE SCALE GENOMIC DNA]</scope>
    <source>
        <strain evidence="8">Nankai-3</strain>
    </source>
</reference>
<keyword evidence="3" id="KW-0949">S-adenosyl-L-methionine</keyword>
<dbReference type="PANTHER" id="PTHR43787:SF3">
    <property type="entry name" value="ARYLSULFATASE REGULATORY PROTEIN"/>
    <property type="match status" value="1"/>
</dbReference>
<comment type="cofactor">
    <cofactor evidence="1">
        <name>[4Fe-4S] cluster</name>
        <dbReference type="ChEBI" id="CHEBI:49883"/>
    </cofactor>
</comment>
<dbReference type="InterPro" id="IPR007197">
    <property type="entry name" value="rSAM"/>
</dbReference>
<dbReference type="GO" id="GO:0051539">
    <property type="term" value="F:4 iron, 4 sulfur cluster binding"/>
    <property type="evidence" value="ECO:0007669"/>
    <property type="project" value="UniProtKB-KW"/>
</dbReference>
<proteinExistence type="predicted"/>
<evidence type="ECO:0000256" key="5">
    <source>
        <dbReference type="ARBA" id="ARBA00023004"/>
    </source>
</evidence>
<evidence type="ECO:0000313" key="8">
    <source>
        <dbReference type="EMBL" id="ABR56098.1"/>
    </source>
</evidence>
<dbReference type="Gene3D" id="3.20.20.70">
    <property type="entry name" value="Aldolase class I"/>
    <property type="match status" value="1"/>
</dbReference>
<dbReference type="OrthoDB" id="53113at2157"/>
<dbReference type="PROSITE" id="PS51918">
    <property type="entry name" value="RADICAL_SAM"/>
    <property type="match status" value="1"/>
</dbReference>
<keyword evidence="6" id="KW-0411">Iron-sulfur</keyword>
<dbReference type="eggNOG" id="arCOG01534">
    <property type="taxonomic scope" value="Archaea"/>
</dbReference>
<evidence type="ECO:0000259" key="7">
    <source>
        <dbReference type="PROSITE" id="PS51918"/>
    </source>
</evidence>
<name>A6UUC6_META3</name>
<dbReference type="PANTHER" id="PTHR43787">
    <property type="entry name" value="FEMO COFACTOR BIOSYNTHESIS PROTEIN NIFB-RELATED"/>
    <property type="match status" value="1"/>
</dbReference>
<dbReference type="AlphaFoldDB" id="A6UUC6"/>
<dbReference type="Pfam" id="PF04055">
    <property type="entry name" value="Radical_SAM"/>
    <property type="match status" value="1"/>
</dbReference>
<dbReference type="InterPro" id="IPR000914">
    <property type="entry name" value="SBP_5_dom"/>
</dbReference>
<dbReference type="KEGG" id="mae:Maeo_0512"/>
<dbReference type="InterPro" id="IPR006638">
    <property type="entry name" value="Elp3/MiaA/NifB-like_rSAM"/>
</dbReference>
<dbReference type="eggNOG" id="arCOG00955">
    <property type="taxonomic scope" value="Archaea"/>
</dbReference>
<feature type="domain" description="Radical SAM core" evidence="7">
    <location>
        <begin position="37"/>
        <end position="250"/>
    </location>
</feature>
<dbReference type="SUPFAM" id="SSF102114">
    <property type="entry name" value="Radical SAM enzymes"/>
    <property type="match status" value="1"/>
</dbReference>
<dbReference type="Gene3D" id="3.10.105.10">
    <property type="entry name" value="Dipeptide-binding Protein, Domain 3"/>
    <property type="match status" value="1"/>
</dbReference>
<evidence type="ECO:0000256" key="4">
    <source>
        <dbReference type="ARBA" id="ARBA00022723"/>
    </source>
</evidence>
<dbReference type="SFLD" id="SFLDG01067">
    <property type="entry name" value="SPASM/twitch_domain_containing"/>
    <property type="match status" value="1"/>
</dbReference>
<dbReference type="SMART" id="SM00729">
    <property type="entry name" value="Elp3"/>
    <property type="match status" value="1"/>
</dbReference>
<dbReference type="EMBL" id="CP000743">
    <property type="protein sequence ID" value="ABR56098.1"/>
    <property type="molecule type" value="Genomic_DNA"/>
</dbReference>
<keyword evidence="9" id="KW-1185">Reference proteome</keyword>
<dbReference type="GeneID" id="95969757"/>
<keyword evidence="5" id="KW-0408">Iron</keyword>
<dbReference type="GO" id="GO:0003824">
    <property type="term" value="F:catalytic activity"/>
    <property type="evidence" value="ECO:0007669"/>
    <property type="project" value="InterPro"/>
</dbReference>
<protein>
    <submittedName>
        <fullName evidence="8">Radical SAM domain protein</fullName>
    </submittedName>
</protein>
<dbReference type="CDD" id="cd01335">
    <property type="entry name" value="Radical_SAM"/>
    <property type="match status" value="1"/>
</dbReference>
<dbReference type="GO" id="GO:0046872">
    <property type="term" value="F:metal ion binding"/>
    <property type="evidence" value="ECO:0007669"/>
    <property type="project" value="UniProtKB-KW"/>
</dbReference>
<dbReference type="SUPFAM" id="SSF53850">
    <property type="entry name" value="Periplasmic binding protein-like II"/>
    <property type="match status" value="1"/>
</dbReference>
<organism evidence="8 9">
    <name type="scientific">Methanococcus aeolicus (strain ATCC BAA-1280 / DSM 17508 / OCM 812 / Nankai-3)</name>
    <dbReference type="NCBI Taxonomy" id="419665"/>
    <lineage>
        <taxon>Archaea</taxon>
        <taxon>Methanobacteriati</taxon>
        <taxon>Methanobacteriota</taxon>
        <taxon>Methanomada group</taxon>
        <taxon>Methanococci</taxon>
        <taxon>Methanococcales</taxon>
        <taxon>Methanococcaceae</taxon>
        <taxon>Methanococcus</taxon>
    </lineage>
</organism>
<keyword evidence="2" id="KW-0004">4Fe-4S</keyword>
<evidence type="ECO:0000313" key="9">
    <source>
        <dbReference type="Proteomes" id="UP000001106"/>
    </source>
</evidence>
<sequence>MKIVLRNEICDKLENIVKNLKITKHCIGCEGLDLNNKDPHHHPSIEITQKCNHNCIFCYSKLVGVKSGIYGIDPNNPNTKGHTGITISQYGEPLTYPNKVKKAIEFTKNNNLRCDLQTNGVYLNENLLKEFKELGLDIIMISLSASTPETHKIIANSDTYEKILNNIKLSSKYFHTIVRSVYIPEFNENELIEMAKYLNDNTEVKEIMIHQLVVYNKNIGELENKGNINKVGKIKDLLLLVDEMKKNAPNINITIKGCLLVRQAVAYAIDREGISKNLFNGIPQPTGHLLLPEFKNGPKNAKPYSYNPEKARQLLAEAGYKDTDGDGILDKDGKPLKLALVTGDRQMERDTAVYIQKNLKDLGIDVEIASLESKARKERAKKGDFDICRCHPWVAPPVRYLKWRCTDDGYDNYGCKFGVNDRVKELINIIYTGNDEEIKNAWNELWNIEYDFCPATGVYVRPRAFVFKDNVEGFRFDADVGYIDLSNVVIK</sequence>
<keyword evidence="4" id="KW-0479">Metal-binding</keyword>
<gene>
    <name evidence="8" type="ordered locus">Maeo_0512</name>
</gene>
<evidence type="ECO:0000256" key="2">
    <source>
        <dbReference type="ARBA" id="ARBA00022485"/>
    </source>
</evidence>
<evidence type="ECO:0000256" key="6">
    <source>
        <dbReference type="ARBA" id="ARBA00023014"/>
    </source>
</evidence>
<accession>A6UUC6</accession>